<keyword evidence="6" id="KW-0479">Metal-binding</keyword>
<keyword evidence="19" id="KW-1185">Reference proteome</keyword>
<evidence type="ECO:0000259" key="17">
    <source>
        <dbReference type="Pfam" id="PF22248"/>
    </source>
</evidence>
<gene>
    <name evidence="18" type="ORF">ODALV1_LOCUS13233</name>
</gene>
<feature type="transmembrane region" description="Helical" evidence="15">
    <location>
        <begin position="429"/>
        <end position="454"/>
    </location>
</feature>
<comment type="cofactor">
    <cofactor evidence="1">
        <name>Zn(2+)</name>
        <dbReference type="ChEBI" id="CHEBI:29105"/>
    </cofactor>
</comment>
<keyword evidence="10 15" id="KW-1133">Transmembrane helix</keyword>
<dbReference type="InterPro" id="IPR007484">
    <property type="entry name" value="Peptidase_M28"/>
</dbReference>
<dbReference type="CDD" id="cd03875">
    <property type="entry name" value="M28_Fxna_like"/>
    <property type="match status" value="1"/>
</dbReference>
<dbReference type="Proteomes" id="UP001642540">
    <property type="component" value="Unassembled WGS sequence"/>
</dbReference>
<dbReference type="PANTHER" id="PTHR12147:SF22">
    <property type="entry name" value="ENDOPLASMIC RETICULUM METALLOPEPTIDASE 1"/>
    <property type="match status" value="1"/>
</dbReference>
<keyword evidence="7" id="KW-0378">Hydrolase</keyword>
<keyword evidence="5 15" id="KW-0812">Transmembrane</keyword>
<keyword evidence="11" id="KW-0482">Metalloprotease</keyword>
<evidence type="ECO:0000313" key="19">
    <source>
        <dbReference type="Proteomes" id="UP001642540"/>
    </source>
</evidence>
<evidence type="ECO:0000256" key="13">
    <source>
        <dbReference type="ARBA" id="ARBA00023180"/>
    </source>
</evidence>
<dbReference type="InterPro" id="IPR045175">
    <property type="entry name" value="M28_fam"/>
</dbReference>
<evidence type="ECO:0000256" key="11">
    <source>
        <dbReference type="ARBA" id="ARBA00023049"/>
    </source>
</evidence>
<evidence type="ECO:0000256" key="7">
    <source>
        <dbReference type="ARBA" id="ARBA00022801"/>
    </source>
</evidence>
<feature type="compositionally biased region" description="Basic and acidic residues" evidence="14">
    <location>
        <begin position="26"/>
        <end position="36"/>
    </location>
</feature>
<keyword evidence="12 15" id="KW-0472">Membrane</keyword>
<name>A0ABP1QQ89_9HEXA</name>
<dbReference type="EMBL" id="CAXLJM020000041">
    <property type="protein sequence ID" value="CAL8109253.1"/>
    <property type="molecule type" value="Genomic_DNA"/>
</dbReference>
<evidence type="ECO:0000256" key="14">
    <source>
        <dbReference type="SAM" id="MobiDB-lite"/>
    </source>
</evidence>
<comment type="subcellular location">
    <subcellularLocation>
        <location evidence="2">Endoplasmic reticulum membrane</location>
        <topology evidence="2">Multi-pass membrane protein</topology>
    </subcellularLocation>
</comment>
<reference evidence="18 19" key="1">
    <citation type="submission" date="2024-08" db="EMBL/GenBank/DDBJ databases">
        <authorList>
            <person name="Cucini C."/>
            <person name="Frati F."/>
        </authorList>
    </citation>
    <scope>NUCLEOTIDE SEQUENCE [LARGE SCALE GENOMIC DNA]</scope>
</reference>
<feature type="transmembrane region" description="Helical" evidence="15">
    <location>
        <begin position="584"/>
        <end position="607"/>
    </location>
</feature>
<feature type="transmembrane region" description="Helical" evidence="15">
    <location>
        <begin position="614"/>
        <end position="631"/>
    </location>
</feature>
<evidence type="ECO:0000256" key="1">
    <source>
        <dbReference type="ARBA" id="ARBA00001947"/>
    </source>
</evidence>
<dbReference type="InterPro" id="IPR053973">
    <property type="entry name" value="ERMP1-like_C"/>
</dbReference>
<accession>A0ABP1QQ89</accession>
<evidence type="ECO:0000256" key="5">
    <source>
        <dbReference type="ARBA" id="ARBA00022692"/>
    </source>
</evidence>
<dbReference type="Gene3D" id="3.40.630.10">
    <property type="entry name" value="Zn peptidases"/>
    <property type="match status" value="1"/>
</dbReference>
<evidence type="ECO:0000256" key="2">
    <source>
        <dbReference type="ARBA" id="ARBA00004477"/>
    </source>
</evidence>
<dbReference type="InterPro" id="IPR048024">
    <property type="entry name" value="Fxna-like_M28_dom"/>
</dbReference>
<evidence type="ECO:0000259" key="16">
    <source>
        <dbReference type="Pfam" id="PF04389"/>
    </source>
</evidence>
<evidence type="ECO:0008006" key="20">
    <source>
        <dbReference type="Google" id="ProtNLM"/>
    </source>
</evidence>
<keyword evidence="13" id="KW-0325">Glycoprotein</keyword>
<dbReference type="SUPFAM" id="SSF53187">
    <property type="entry name" value="Zn-dependent exopeptidases"/>
    <property type="match status" value="1"/>
</dbReference>
<organism evidence="18 19">
    <name type="scientific">Orchesella dallaii</name>
    <dbReference type="NCBI Taxonomy" id="48710"/>
    <lineage>
        <taxon>Eukaryota</taxon>
        <taxon>Metazoa</taxon>
        <taxon>Ecdysozoa</taxon>
        <taxon>Arthropoda</taxon>
        <taxon>Hexapoda</taxon>
        <taxon>Collembola</taxon>
        <taxon>Entomobryomorpha</taxon>
        <taxon>Entomobryoidea</taxon>
        <taxon>Orchesellidae</taxon>
        <taxon>Orchesellinae</taxon>
        <taxon>Orchesella</taxon>
    </lineage>
</organism>
<feature type="transmembrane region" description="Helical" evidence="15">
    <location>
        <begin position="544"/>
        <end position="564"/>
    </location>
</feature>
<dbReference type="Pfam" id="PF22248">
    <property type="entry name" value="ERMP1_C"/>
    <property type="match status" value="1"/>
</dbReference>
<feature type="domain" description="Endoplasmic reticulum metallopeptidase 1-like C-terminal" evidence="17">
    <location>
        <begin position="642"/>
        <end position="879"/>
    </location>
</feature>
<feature type="domain" description="Peptidase M28" evidence="16">
    <location>
        <begin position="160"/>
        <end position="363"/>
    </location>
</feature>
<proteinExistence type="inferred from homology"/>
<evidence type="ECO:0000256" key="15">
    <source>
        <dbReference type="SAM" id="Phobius"/>
    </source>
</evidence>
<evidence type="ECO:0000256" key="10">
    <source>
        <dbReference type="ARBA" id="ARBA00022989"/>
    </source>
</evidence>
<sequence length="883" mass="99750">MEPRYRGSSKRQDEFGGLPNPNIYSERNRRGTRYKRDEEPPVTALVLVLAFVLAIFFFVRHVDYKLPTPLTVNDISENPSSFIEERARNDLKTLTSMGSRVSGSHENDILAVDGILRILNDIKNSKFAVHNLEFELQKPTGSFYVKFQDGLTHSYAHIRNIIAKLEPAKKTNSSDTILVNCHFDSVPGSPGASDDMVSCTVMLECIRVLTRQSKPLKNPIVFLFNGAEENGMQAAHGFLRGVEGNSSEVGHKWAKNLKTFVNLEAAGAGGREVLFQTGPGNGWLLDVYKKVPYPWGSVVGEEIFQNGLIPSDTDYRIFRDFAKIPGLDFAFIKNGYFYHTKFDSVENISPGSIQHEGSNILSLLENLGNLDFSQIQYSEEKMVFFDIFGWYMIVYSETVARMLNILVSVVVLVIAWLEARQSLPEVAWNIFSTVVAWVSGILLAVVCGLLLNLFGYFSPFHSHAMSVFLIFGIPCVLGQVLSFSFLLKGNEDSAWIAGKTTLALLLLTTTLFSRMVFSITYNLIFGMLGWYAARKAMSNSKERLGLYLLIGEMFPFALSMYLVTGCLDTFVPIMGRSGSETVPNVFVAILTTFTLTIPCLSGIVPILMFFKKTVLKFGVVLIAAITVWIIFVNGKNPYTDLTPMRLHIVEVDRTFYDRDLSTVKHTDAGFWLFNIDPNIANFMPEFTDKIPELRNPRELDAMTCKELYCGLPYFFPVRKLLRRTHWIPKSNGLSQEHKGRVRMEVTQDTYVSPAVRRVTLSFAGPDHFTVNLSPGKNFDLIKWSLTDEVPPATGHIQDNRPNYFVFHSRGIEFEMLDITMDFEKKPGKDNNQKDVLVDINFASFYLFGDNMKSEEMKDMLRKLPSWTYSLGWSAVTQMYSIPA</sequence>
<keyword evidence="8" id="KW-0256">Endoplasmic reticulum</keyword>
<keyword evidence="9" id="KW-0862">Zinc</keyword>
<comment type="caution">
    <text evidence="18">The sequence shown here is derived from an EMBL/GenBank/DDBJ whole genome shotgun (WGS) entry which is preliminary data.</text>
</comment>
<evidence type="ECO:0000256" key="9">
    <source>
        <dbReference type="ARBA" id="ARBA00022833"/>
    </source>
</evidence>
<feature type="region of interest" description="Disordered" evidence="14">
    <location>
        <begin position="1"/>
        <end position="36"/>
    </location>
</feature>
<evidence type="ECO:0000256" key="8">
    <source>
        <dbReference type="ARBA" id="ARBA00022824"/>
    </source>
</evidence>
<keyword evidence="4" id="KW-0645">Protease</keyword>
<evidence type="ECO:0000256" key="12">
    <source>
        <dbReference type="ARBA" id="ARBA00023136"/>
    </source>
</evidence>
<feature type="compositionally biased region" description="Basic and acidic residues" evidence="14">
    <location>
        <begin position="1"/>
        <end position="14"/>
    </location>
</feature>
<evidence type="ECO:0000256" key="6">
    <source>
        <dbReference type="ARBA" id="ARBA00022723"/>
    </source>
</evidence>
<feature type="transmembrane region" description="Helical" evidence="15">
    <location>
        <begin position="399"/>
        <end position="417"/>
    </location>
</feature>
<evidence type="ECO:0000313" key="18">
    <source>
        <dbReference type="EMBL" id="CAL8109253.1"/>
    </source>
</evidence>
<protein>
    <recommendedName>
        <fullName evidence="20">Endoplasmic reticulum metallopeptidase 1</fullName>
    </recommendedName>
</protein>
<dbReference type="Pfam" id="PF04389">
    <property type="entry name" value="Peptidase_M28"/>
    <property type="match status" value="1"/>
</dbReference>
<feature type="transmembrane region" description="Helical" evidence="15">
    <location>
        <begin position="466"/>
        <end position="487"/>
    </location>
</feature>
<feature type="transmembrane region" description="Helical" evidence="15">
    <location>
        <begin position="42"/>
        <end position="59"/>
    </location>
</feature>
<evidence type="ECO:0000256" key="4">
    <source>
        <dbReference type="ARBA" id="ARBA00022670"/>
    </source>
</evidence>
<feature type="transmembrane region" description="Helical" evidence="15">
    <location>
        <begin position="502"/>
        <end position="532"/>
    </location>
</feature>
<dbReference type="PANTHER" id="PTHR12147">
    <property type="entry name" value="METALLOPEPTIDASE M28 FAMILY MEMBER"/>
    <property type="match status" value="1"/>
</dbReference>
<evidence type="ECO:0000256" key="3">
    <source>
        <dbReference type="ARBA" id="ARBA00010918"/>
    </source>
</evidence>
<comment type="similarity">
    <text evidence="3">Belongs to the peptidase M28 family.</text>
</comment>